<gene>
    <name evidence="4" type="ORF">CLODIP_2_CD13509</name>
</gene>
<dbReference type="GO" id="GO:0035097">
    <property type="term" value="C:histone methyltransferase complex"/>
    <property type="evidence" value="ECO:0007669"/>
    <property type="project" value="TreeGrafter"/>
</dbReference>
<accession>A0A8S1D3K5</accession>
<dbReference type="Gene3D" id="3.30.160.360">
    <property type="match status" value="1"/>
</dbReference>
<dbReference type="InterPro" id="IPR003889">
    <property type="entry name" value="FYrich_C"/>
</dbReference>
<keyword evidence="2" id="KW-0804">Transcription</keyword>
<evidence type="ECO:0000313" key="5">
    <source>
        <dbReference type="Proteomes" id="UP000494165"/>
    </source>
</evidence>
<dbReference type="Pfam" id="PF05965">
    <property type="entry name" value="FYRC"/>
    <property type="match status" value="1"/>
</dbReference>
<reference evidence="4 5" key="1">
    <citation type="submission" date="2020-04" db="EMBL/GenBank/DDBJ databases">
        <authorList>
            <person name="Alioto T."/>
            <person name="Alioto T."/>
            <person name="Gomez Garrido J."/>
        </authorList>
    </citation>
    <scope>NUCLEOTIDE SEQUENCE [LARGE SCALE GENOMIC DNA]</scope>
</reference>
<protein>
    <submittedName>
        <fullName evidence="4">Uncharacterized protein</fullName>
    </submittedName>
</protein>
<dbReference type="Proteomes" id="UP000494165">
    <property type="component" value="Unassembled WGS sequence"/>
</dbReference>
<dbReference type="EMBL" id="CADEPI010000101">
    <property type="protein sequence ID" value="CAB3374637.1"/>
    <property type="molecule type" value="Genomic_DNA"/>
</dbReference>
<proteinExistence type="predicted"/>
<feature type="compositionally biased region" description="Polar residues" evidence="3">
    <location>
        <begin position="554"/>
        <end position="577"/>
    </location>
</feature>
<feature type="region of interest" description="Disordered" evidence="3">
    <location>
        <begin position="546"/>
        <end position="577"/>
    </location>
</feature>
<dbReference type="GO" id="GO:0045893">
    <property type="term" value="P:positive regulation of DNA-templated transcription"/>
    <property type="evidence" value="ECO:0007669"/>
    <property type="project" value="TreeGrafter"/>
</dbReference>
<feature type="compositionally biased region" description="Pro residues" evidence="3">
    <location>
        <begin position="269"/>
        <end position="278"/>
    </location>
</feature>
<feature type="compositionally biased region" description="Pro residues" evidence="3">
    <location>
        <begin position="212"/>
        <end position="226"/>
    </location>
</feature>
<comment type="caution">
    <text evidence="4">The sequence shown here is derived from an EMBL/GenBank/DDBJ whole genome shotgun (WGS) entry which is preliminary data.</text>
</comment>
<dbReference type="PROSITE" id="PS51543">
    <property type="entry name" value="FYRC"/>
    <property type="match status" value="1"/>
</dbReference>
<organism evidence="4 5">
    <name type="scientific">Cloeon dipterum</name>
    <dbReference type="NCBI Taxonomy" id="197152"/>
    <lineage>
        <taxon>Eukaryota</taxon>
        <taxon>Metazoa</taxon>
        <taxon>Ecdysozoa</taxon>
        <taxon>Arthropoda</taxon>
        <taxon>Hexapoda</taxon>
        <taxon>Insecta</taxon>
        <taxon>Pterygota</taxon>
        <taxon>Palaeoptera</taxon>
        <taxon>Ephemeroptera</taxon>
        <taxon>Pisciforma</taxon>
        <taxon>Baetidae</taxon>
        <taxon>Cloeon</taxon>
    </lineage>
</organism>
<keyword evidence="1" id="KW-0805">Transcription regulation</keyword>
<evidence type="ECO:0000256" key="1">
    <source>
        <dbReference type="ARBA" id="ARBA00023015"/>
    </source>
</evidence>
<feature type="region of interest" description="Disordered" evidence="3">
    <location>
        <begin position="193"/>
        <end position="280"/>
    </location>
</feature>
<dbReference type="PANTHER" id="PTHR45838:SF4">
    <property type="entry name" value="HISTONE-LYSINE N-METHYLTRANSFERASE TRITHORAX"/>
    <property type="match status" value="1"/>
</dbReference>
<name>A0A8S1D3K5_9INSE</name>
<evidence type="ECO:0000313" key="4">
    <source>
        <dbReference type="EMBL" id="CAB3374637.1"/>
    </source>
</evidence>
<feature type="compositionally biased region" description="Low complexity" evidence="3">
    <location>
        <begin position="253"/>
        <end position="262"/>
    </location>
</feature>
<dbReference type="SMART" id="SM00542">
    <property type="entry name" value="FYRC"/>
    <property type="match status" value="1"/>
</dbReference>
<dbReference type="AlphaFoldDB" id="A0A8S1D3K5"/>
<dbReference type="InterPro" id="IPR046341">
    <property type="entry name" value="SET_dom_sf"/>
</dbReference>
<dbReference type="SUPFAM" id="SSF82199">
    <property type="entry name" value="SET domain"/>
    <property type="match status" value="1"/>
</dbReference>
<evidence type="ECO:0000256" key="2">
    <source>
        <dbReference type="ARBA" id="ARBA00023163"/>
    </source>
</evidence>
<dbReference type="PANTHER" id="PTHR45838">
    <property type="entry name" value="HISTONE-LYSINE-N-METHYLTRANSFERASE 2 KMT2 FAMILY MEMBER"/>
    <property type="match status" value="1"/>
</dbReference>
<feature type="compositionally biased region" description="Pro residues" evidence="3">
    <location>
        <begin position="233"/>
        <end position="245"/>
    </location>
</feature>
<keyword evidence="5" id="KW-1185">Reference proteome</keyword>
<evidence type="ECO:0000256" key="3">
    <source>
        <dbReference type="SAM" id="MobiDB-lite"/>
    </source>
</evidence>
<sequence>MKMANSQVQYQQPSVSEKTNFAPQLYHHQEAAPQIVLGQNAAPIYMAPPTVYYINVAPPPPPQPAKQNFLLVNGPDGQQNLVCVPSAEPEPTSSIILPQAYGNVVYTAGGGAAFVTQAPLMQNHMTFLDQQPQLVNTPNGLFLTNASSLGLGHSHAPFVLPSMGLGQHHELKDPFMAPSFTPDLQIKQEPSPALQLMSPTPPLLSLSQLAAPQPPPQPAPPLPPPQAYYQRPLQPPPPAVLPPLAPTGDRRSSSAAAAAQSDGRAHPLLPAPAPPPPRTALQEKQVCETMVVKITASASVGTQTSRCQTPSAVSVKREAEPDDKTGIRFKIQSADGFVTTAHNVSQAWHNIFEAVQTARKAFNLTPLPYNPFSLSGQQMTGLGQDPVKFLIEQLPGVAKCPEYTLKLHNVSKKKAKKLAATEPKLNLSGCVRTEPYKGRHPYDMFGWLASEHRKPPTMPADDFEQPIRSKSSSNLPMAMRFRQLKNNARVKVGVFRSLIHGRGLFCIRELEPTEMVIEYAGEVSFLFSKLGEWRLMAVSNGRSSVRSTRIGGRKSTSQRKSAVTCSESMTTRSSTPP</sequence>
<feature type="compositionally biased region" description="Low complexity" evidence="3">
    <location>
        <begin position="194"/>
        <end position="211"/>
    </location>
</feature>
<dbReference type="Gene3D" id="2.170.270.10">
    <property type="entry name" value="SET domain"/>
    <property type="match status" value="1"/>
</dbReference>
<dbReference type="GO" id="GO:0042800">
    <property type="term" value="F:histone H3K4 methyltransferase activity"/>
    <property type="evidence" value="ECO:0007669"/>
    <property type="project" value="TreeGrafter"/>
</dbReference>
<dbReference type="OrthoDB" id="308383at2759"/>